<evidence type="ECO:0000313" key="4">
    <source>
        <dbReference type="Proteomes" id="UP000631114"/>
    </source>
</evidence>
<dbReference type="AlphaFoldDB" id="A0A835I1K5"/>
<evidence type="ECO:0000313" key="3">
    <source>
        <dbReference type="EMBL" id="KAF9609990.1"/>
    </source>
</evidence>
<dbReference type="Gene3D" id="1.20.1280.50">
    <property type="match status" value="1"/>
</dbReference>
<dbReference type="SMART" id="SM00256">
    <property type="entry name" value="FBOX"/>
    <property type="match status" value="1"/>
</dbReference>
<dbReference type="OrthoDB" id="585419at2759"/>
<protein>
    <recommendedName>
        <fullName evidence="2">F-box domain-containing protein</fullName>
    </recommendedName>
</protein>
<accession>A0A835I1K5</accession>
<dbReference type="PROSITE" id="PS50181">
    <property type="entry name" value="FBOX"/>
    <property type="match status" value="1"/>
</dbReference>
<dbReference type="PANTHER" id="PTHR34223:SF51">
    <property type="entry name" value="OS06G0556300 PROTEIN"/>
    <property type="match status" value="1"/>
</dbReference>
<evidence type="ECO:0000259" key="2">
    <source>
        <dbReference type="PROSITE" id="PS50181"/>
    </source>
</evidence>
<dbReference type="PANTHER" id="PTHR34223">
    <property type="entry name" value="OS11G0201299 PROTEIN"/>
    <property type="match status" value="1"/>
</dbReference>
<dbReference type="InterPro" id="IPR053781">
    <property type="entry name" value="F-box_AtFBL13-like"/>
</dbReference>
<evidence type="ECO:0000256" key="1">
    <source>
        <dbReference type="SAM" id="MobiDB-lite"/>
    </source>
</evidence>
<dbReference type="EMBL" id="JADFTS010000004">
    <property type="protein sequence ID" value="KAF9609990.1"/>
    <property type="molecule type" value="Genomic_DNA"/>
</dbReference>
<comment type="caution">
    <text evidence="3">The sequence shown here is derived from an EMBL/GenBank/DDBJ whole genome shotgun (WGS) entry which is preliminary data.</text>
</comment>
<name>A0A835I1K5_9MAGN</name>
<sequence length="347" mass="39668">MTMATMAYLKRETERIRMESEQEQNSSSSNKRLKPTTTTNLQDILSHLPEPLINHILNFLDMKQIVQTCLLSKRWQNLWESIPNLYFNDLKWYLTQTGPGRKFKKNKFRYFVDSVLLLRDGSDIQKFTLYFSSSCVSDNKRLDRWISYALRRNVQVLTFGATEFFHTNVIRLSGYVRTLEFKGVFFPCDDGSDDGVLNMDLVNVEHLLFEDCGYCNVKKLVVNAPALKSLMIDTYDKRLNHSTVVKICCPKMVVILCKGYMFKDYTLENCGNVVIAKIDTIVNPIEKGLPDIPKMDGEGFGRCLNKLIHGLGNVRCLTLSAHGLQGEPGRTLPTHGPATALQRFNSQ</sequence>
<dbReference type="InterPro" id="IPR001810">
    <property type="entry name" value="F-box_dom"/>
</dbReference>
<feature type="region of interest" description="Disordered" evidence="1">
    <location>
        <begin position="14"/>
        <end position="35"/>
    </location>
</feature>
<feature type="domain" description="F-box" evidence="2">
    <location>
        <begin position="42"/>
        <end position="90"/>
    </location>
</feature>
<dbReference type="Proteomes" id="UP000631114">
    <property type="component" value="Unassembled WGS sequence"/>
</dbReference>
<dbReference type="InterPro" id="IPR053197">
    <property type="entry name" value="F-box_SCFL_complex_component"/>
</dbReference>
<dbReference type="Pfam" id="PF00646">
    <property type="entry name" value="F-box"/>
    <property type="match status" value="1"/>
</dbReference>
<reference evidence="3 4" key="1">
    <citation type="submission" date="2020-10" db="EMBL/GenBank/DDBJ databases">
        <title>The Coptis chinensis genome and diversification of protoberbering-type alkaloids.</title>
        <authorList>
            <person name="Wang B."/>
            <person name="Shu S."/>
            <person name="Song C."/>
            <person name="Liu Y."/>
        </authorList>
    </citation>
    <scope>NUCLEOTIDE SEQUENCE [LARGE SCALE GENOMIC DNA]</scope>
    <source>
        <strain evidence="3">HL-2020</strain>
        <tissue evidence="3">Leaf</tissue>
    </source>
</reference>
<dbReference type="InterPro" id="IPR036047">
    <property type="entry name" value="F-box-like_dom_sf"/>
</dbReference>
<gene>
    <name evidence="3" type="ORF">IFM89_019554</name>
</gene>
<proteinExistence type="predicted"/>
<keyword evidence="4" id="KW-1185">Reference proteome</keyword>
<organism evidence="3 4">
    <name type="scientific">Coptis chinensis</name>
    <dbReference type="NCBI Taxonomy" id="261450"/>
    <lineage>
        <taxon>Eukaryota</taxon>
        <taxon>Viridiplantae</taxon>
        <taxon>Streptophyta</taxon>
        <taxon>Embryophyta</taxon>
        <taxon>Tracheophyta</taxon>
        <taxon>Spermatophyta</taxon>
        <taxon>Magnoliopsida</taxon>
        <taxon>Ranunculales</taxon>
        <taxon>Ranunculaceae</taxon>
        <taxon>Coptidoideae</taxon>
        <taxon>Coptis</taxon>
    </lineage>
</organism>
<dbReference type="CDD" id="cd22160">
    <property type="entry name" value="F-box_AtFBL13-like"/>
    <property type="match status" value="1"/>
</dbReference>
<dbReference type="SUPFAM" id="SSF81383">
    <property type="entry name" value="F-box domain"/>
    <property type="match status" value="1"/>
</dbReference>